<dbReference type="AlphaFoldDB" id="A0A8X6NW54"/>
<comment type="caution">
    <text evidence="1">The sequence shown here is derived from an EMBL/GenBank/DDBJ whole genome shotgun (WGS) entry which is preliminary data.</text>
</comment>
<organism evidence="1 2">
    <name type="scientific">Nephila pilipes</name>
    <name type="common">Giant wood spider</name>
    <name type="synonym">Nephila maculata</name>
    <dbReference type="NCBI Taxonomy" id="299642"/>
    <lineage>
        <taxon>Eukaryota</taxon>
        <taxon>Metazoa</taxon>
        <taxon>Ecdysozoa</taxon>
        <taxon>Arthropoda</taxon>
        <taxon>Chelicerata</taxon>
        <taxon>Arachnida</taxon>
        <taxon>Araneae</taxon>
        <taxon>Araneomorphae</taxon>
        <taxon>Entelegynae</taxon>
        <taxon>Araneoidea</taxon>
        <taxon>Nephilidae</taxon>
        <taxon>Nephila</taxon>
    </lineage>
</organism>
<dbReference type="Proteomes" id="UP000887013">
    <property type="component" value="Unassembled WGS sequence"/>
</dbReference>
<dbReference type="EMBL" id="BMAW01109453">
    <property type="protein sequence ID" value="GFT38421.1"/>
    <property type="molecule type" value="Genomic_DNA"/>
</dbReference>
<accession>A0A8X6NW54</accession>
<reference evidence="1" key="1">
    <citation type="submission" date="2020-08" db="EMBL/GenBank/DDBJ databases">
        <title>Multicomponent nature underlies the extraordinary mechanical properties of spider dragline silk.</title>
        <authorList>
            <person name="Kono N."/>
            <person name="Nakamura H."/>
            <person name="Mori M."/>
            <person name="Yoshida Y."/>
            <person name="Ohtoshi R."/>
            <person name="Malay A.D."/>
            <person name="Moran D.A.P."/>
            <person name="Tomita M."/>
            <person name="Numata K."/>
            <person name="Arakawa K."/>
        </authorList>
    </citation>
    <scope>NUCLEOTIDE SEQUENCE</scope>
</reference>
<name>A0A8X6NW54_NEPPI</name>
<evidence type="ECO:0000313" key="1">
    <source>
        <dbReference type="EMBL" id="GFT38421.1"/>
    </source>
</evidence>
<sequence>MCRACFFTESLEWSCVFETSDLQSLLRKCITILPDPTERIILKVGTSLCFHSTFNGTIELLHSSQCSLCLAACSLSREMILSQFLQKNGIS</sequence>
<proteinExistence type="predicted"/>
<evidence type="ECO:0000313" key="2">
    <source>
        <dbReference type="Proteomes" id="UP000887013"/>
    </source>
</evidence>
<gene>
    <name evidence="1" type="ORF">NPIL_496851</name>
</gene>
<protein>
    <submittedName>
        <fullName evidence="1">Uncharacterized protein</fullName>
    </submittedName>
</protein>
<keyword evidence="2" id="KW-1185">Reference proteome</keyword>